<dbReference type="AlphaFoldDB" id="A0A6A6H4P6"/>
<gene>
    <name evidence="1" type="ORF">EV356DRAFT_242209</name>
</gene>
<sequence>METFPYTMQIHELQAMSICDDPSLSQPKSHTNSPPLLYSADGIKDPMVQCENNAHAALYASRVPTCGGNRNVNA</sequence>
<evidence type="ECO:0000313" key="2">
    <source>
        <dbReference type="Proteomes" id="UP000800092"/>
    </source>
</evidence>
<accession>A0A6A6H4P6</accession>
<organism evidence="1 2">
    <name type="scientific">Viridothelium virens</name>
    <name type="common">Speckled blister lichen</name>
    <name type="synonym">Trypethelium virens</name>
    <dbReference type="NCBI Taxonomy" id="1048519"/>
    <lineage>
        <taxon>Eukaryota</taxon>
        <taxon>Fungi</taxon>
        <taxon>Dikarya</taxon>
        <taxon>Ascomycota</taxon>
        <taxon>Pezizomycotina</taxon>
        <taxon>Dothideomycetes</taxon>
        <taxon>Dothideomycetes incertae sedis</taxon>
        <taxon>Trypetheliales</taxon>
        <taxon>Trypetheliaceae</taxon>
        <taxon>Viridothelium</taxon>
    </lineage>
</organism>
<proteinExistence type="predicted"/>
<dbReference type="Proteomes" id="UP000800092">
    <property type="component" value="Unassembled WGS sequence"/>
</dbReference>
<protein>
    <submittedName>
        <fullName evidence="1">Uncharacterized protein</fullName>
    </submittedName>
</protein>
<reference evidence="1" key="1">
    <citation type="journal article" date="2020" name="Stud. Mycol.">
        <title>101 Dothideomycetes genomes: a test case for predicting lifestyles and emergence of pathogens.</title>
        <authorList>
            <person name="Haridas S."/>
            <person name="Albert R."/>
            <person name="Binder M."/>
            <person name="Bloem J."/>
            <person name="Labutti K."/>
            <person name="Salamov A."/>
            <person name="Andreopoulos B."/>
            <person name="Baker S."/>
            <person name="Barry K."/>
            <person name="Bills G."/>
            <person name="Bluhm B."/>
            <person name="Cannon C."/>
            <person name="Castanera R."/>
            <person name="Culley D."/>
            <person name="Daum C."/>
            <person name="Ezra D."/>
            <person name="Gonzalez J."/>
            <person name="Henrissat B."/>
            <person name="Kuo A."/>
            <person name="Liang C."/>
            <person name="Lipzen A."/>
            <person name="Lutzoni F."/>
            <person name="Magnuson J."/>
            <person name="Mondo S."/>
            <person name="Nolan M."/>
            <person name="Ohm R."/>
            <person name="Pangilinan J."/>
            <person name="Park H.-J."/>
            <person name="Ramirez L."/>
            <person name="Alfaro M."/>
            <person name="Sun H."/>
            <person name="Tritt A."/>
            <person name="Yoshinaga Y."/>
            <person name="Zwiers L.-H."/>
            <person name="Turgeon B."/>
            <person name="Goodwin S."/>
            <person name="Spatafora J."/>
            <person name="Crous P."/>
            <person name="Grigoriev I."/>
        </authorList>
    </citation>
    <scope>NUCLEOTIDE SEQUENCE</scope>
    <source>
        <strain evidence="1">Tuck. ex Michener</strain>
    </source>
</reference>
<name>A0A6A6H4P6_VIRVR</name>
<keyword evidence="2" id="KW-1185">Reference proteome</keyword>
<dbReference type="EMBL" id="ML991813">
    <property type="protein sequence ID" value="KAF2232690.1"/>
    <property type="molecule type" value="Genomic_DNA"/>
</dbReference>
<evidence type="ECO:0000313" key="1">
    <source>
        <dbReference type="EMBL" id="KAF2232690.1"/>
    </source>
</evidence>